<keyword evidence="1" id="KW-0732">Signal</keyword>
<gene>
    <name evidence="2" type="ORF">QJU57_06900</name>
</gene>
<evidence type="ECO:0000256" key="1">
    <source>
        <dbReference type="SAM" id="SignalP"/>
    </source>
</evidence>
<dbReference type="AlphaFoldDB" id="A0AAW8CM16"/>
<protein>
    <submittedName>
        <fullName evidence="2">Uncharacterized protein</fullName>
    </submittedName>
</protein>
<dbReference type="RefSeq" id="WP_306351773.1">
    <property type="nucleotide sequence ID" value="NZ_JASAWV010000009.1"/>
</dbReference>
<comment type="caution">
    <text evidence="2">The sequence shown here is derived from an EMBL/GenBank/DDBJ whole genome shotgun (WGS) entry which is preliminary data.</text>
</comment>
<evidence type="ECO:0000313" key="3">
    <source>
        <dbReference type="Proteomes" id="UP001226020"/>
    </source>
</evidence>
<feature type="signal peptide" evidence="1">
    <location>
        <begin position="1"/>
        <end position="26"/>
    </location>
</feature>
<evidence type="ECO:0000313" key="2">
    <source>
        <dbReference type="EMBL" id="MDP8148803.1"/>
    </source>
</evidence>
<dbReference type="Gene3D" id="3.40.630.40">
    <property type="entry name" value="Zn-dependent exopeptidases"/>
    <property type="match status" value="1"/>
</dbReference>
<name>A0AAW8CM16_9PAST</name>
<dbReference type="EMBL" id="JASAXT010000011">
    <property type="protein sequence ID" value="MDP8148803.1"/>
    <property type="molecule type" value="Genomic_DNA"/>
</dbReference>
<feature type="chain" id="PRO_5043521639" evidence="1">
    <location>
        <begin position="27"/>
        <end position="302"/>
    </location>
</feature>
<reference evidence="2 3" key="1">
    <citation type="journal article" date="2023" name="Front. Microbiol.">
        <title>Phylogeography and host specificity of Pasteurellaceae pathogenic to sea-farmed fish in the north-east Atlantic.</title>
        <authorList>
            <person name="Gulla S."/>
            <person name="Colquhoun D.J."/>
            <person name="Olsen A.B."/>
            <person name="Spilsberg B."/>
            <person name="Lagesen K."/>
            <person name="Aakesson C.P."/>
            <person name="Strom S."/>
            <person name="Manji F."/>
            <person name="Birkbeck T.H."/>
            <person name="Nilsen H.K."/>
        </authorList>
    </citation>
    <scope>NUCLEOTIDE SEQUENCE [LARGE SCALE GENOMIC DNA]</scope>
    <source>
        <strain evidence="2 3">NVIB3131</strain>
    </source>
</reference>
<sequence>MKKLKLISILALAISSYSIFSTPSYASFFDNEVDSTAPIYTSGMGERGYAKIFIEWFNNKVNQSTERQWEEYVEATDKLKLNYNQSIKNKENKQEILQLTDDFIMQFLETADKNLYFTLEDWEFMIDPIVDENASRRSKKMVEYIIRELKYRLAGALFLPADLPYFIKNNLKDKGIGQNVYYYVLKNTKYPAILVDHKFMNSYKDRVVIQDLMIKIAKESHLDFYSEIDKLSLCKVIEKTINVGRNLGYDNKTLATFILQAETGASRIKNYKCDNDEYKFHHTTEDKAYLNSIKSLIKGEKE</sequence>
<keyword evidence="3" id="KW-1185">Reference proteome</keyword>
<accession>A0AAW8CM16</accession>
<proteinExistence type="predicted"/>
<organism evidence="2 3">
    <name type="scientific">Phocoenobacter atlanticus subsp. atlanticus</name>
    <dbReference type="NCBI Taxonomy" id="3061285"/>
    <lineage>
        <taxon>Bacteria</taxon>
        <taxon>Pseudomonadati</taxon>
        <taxon>Pseudomonadota</taxon>
        <taxon>Gammaproteobacteria</taxon>
        <taxon>Pasteurellales</taxon>
        <taxon>Pasteurellaceae</taxon>
        <taxon>Phocoenobacter</taxon>
        <taxon>Phocoenobacter atlanticus</taxon>
    </lineage>
</organism>
<dbReference type="Proteomes" id="UP001226020">
    <property type="component" value="Unassembled WGS sequence"/>
</dbReference>